<sequence length="326" mass="36809">MERLFTYYSHSGTMKIAYFAYEHIHPGHLLWLYVLGRNANTSLIYVNRSMIYDIIDRGRYDVGISEGLKSTSYALLLKTMLKIRRLYMVALSPAIISWKFLTLSKLVDGIIAVSSLVKSVIREYEYEGPIYVLHPSPPDLAEFLLIKPNLKEPNICFIGAPIYVKGFDRLPSLIKRVRNSIPQARLIVIGGELNSEGVMSFGWVSRRELKKLLSMCSVYVHPARFDASPISVLEAMAAGIVPVVTPATGMSGIVSKVDPSLVVRFDEMPNRVVELLKSDLSALSKRCKIKAIEHHYNVIREVYSFFNEILRVSENEGGISDDRTDF</sequence>
<dbReference type="Proteomes" id="UP000244093">
    <property type="component" value="Unassembled WGS sequence"/>
</dbReference>
<dbReference type="Pfam" id="PF00534">
    <property type="entry name" value="Glycos_transf_1"/>
    <property type="match status" value="1"/>
</dbReference>
<dbReference type="CDD" id="cd03801">
    <property type="entry name" value="GT4_PimA-like"/>
    <property type="match status" value="1"/>
</dbReference>
<dbReference type="AlphaFoldDB" id="A0A2R7Y2A0"/>
<feature type="domain" description="Glycosyl transferase family 1" evidence="1">
    <location>
        <begin position="149"/>
        <end position="265"/>
    </location>
</feature>
<evidence type="ECO:0000313" key="3">
    <source>
        <dbReference type="Proteomes" id="UP000244093"/>
    </source>
</evidence>
<gene>
    <name evidence="2" type="ORF">B7O98_08960</name>
</gene>
<protein>
    <recommendedName>
        <fullName evidence="1">Glycosyl transferase family 1 domain-containing protein</fullName>
    </recommendedName>
</protein>
<dbReference type="InterPro" id="IPR001296">
    <property type="entry name" value="Glyco_trans_1"/>
</dbReference>
<name>A0A2R7Y2A0_9CREN</name>
<dbReference type="SUPFAM" id="SSF53756">
    <property type="entry name" value="UDP-Glycosyltransferase/glycogen phosphorylase"/>
    <property type="match status" value="1"/>
</dbReference>
<dbReference type="EMBL" id="NBVN01000008">
    <property type="protein sequence ID" value="PUA31618.1"/>
    <property type="molecule type" value="Genomic_DNA"/>
</dbReference>
<dbReference type="InterPro" id="IPR050194">
    <property type="entry name" value="Glycosyltransferase_grp1"/>
</dbReference>
<dbReference type="PANTHER" id="PTHR45947">
    <property type="entry name" value="SULFOQUINOVOSYL TRANSFERASE SQD2"/>
    <property type="match status" value="1"/>
</dbReference>
<dbReference type="PANTHER" id="PTHR45947:SF3">
    <property type="entry name" value="SULFOQUINOVOSYL TRANSFERASE SQD2"/>
    <property type="match status" value="1"/>
</dbReference>
<evidence type="ECO:0000313" key="2">
    <source>
        <dbReference type="EMBL" id="PUA31618.1"/>
    </source>
</evidence>
<dbReference type="GO" id="GO:0016757">
    <property type="term" value="F:glycosyltransferase activity"/>
    <property type="evidence" value="ECO:0007669"/>
    <property type="project" value="InterPro"/>
</dbReference>
<dbReference type="Gene3D" id="3.40.50.2000">
    <property type="entry name" value="Glycogen Phosphorylase B"/>
    <property type="match status" value="1"/>
</dbReference>
<reference evidence="2 3" key="1">
    <citation type="journal article" date="2018" name="Syst. Appl. Microbiol.">
        <title>A new symbiotic nanoarchaeote (Candidatus Nanoclepta minutus) and its host (Zestosphaera tikiterensis gen. nov., sp. nov.) from a New Zealand hot spring.</title>
        <authorList>
            <person name="St John E."/>
            <person name="Liu Y."/>
            <person name="Podar M."/>
            <person name="Stott M.B."/>
            <person name="Meneghin J."/>
            <person name="Chen Z."/>
            <person name="Lagutin K."/>
            <person name="Mitchell K."/>
            <person name="Reysenbach A.L."/>
        </authorList>
    </citation>
    <scope>NUCLEOTIDE SEQUENCE [LARGE SCALE GENOMIC DNA]</scope>
    <source>
        <strain evidence="2">NZ3</strain>
    </source>
</reference>
<proteinExistence type="predicted"/>
<comment type="caution">
    <text evidence="2">The sequence shown here is derived from an EMBL/GenBank/DDBJ whole genome shotgun (WGS) entry which is preliminary data.</text>
</comment>
<accession>A0A2R7Y2A0</accession>
<evidence type="ECO:0000259" key="1">
    <source>
        <dbReference type="Pfam" id="PF00534"/>
    </source>
</evidence>
<organism evidence="2 3">
    <name type="scientific">Zestosphaera tikiterensis</name>
    <dbReference type="NCBI Taxonomy" id="1973259"/>
    <lineage>
        <taxon>Archaea</taxon>
        <taxon>Thermoproteota</taxon>
        <taxon>Thermoprotei</taxon>
        <taxon>Desulfurococcales</taxon>
        <taxon>Desulfurococcaceae</taxon>
        <taxon>Zestosphaera</taxon>
    </lineage>
</organism>